<evidence type="ECO:0000259" key="10">
    <source>
        <dbReference type="Pfam" id="PF01210"/>
    </source>
</evidence>
<keyword evidence="14" id="KW-1185">Reference proteome</keyword>
<dbReference type="GO" id="GO:0046168">
    <property type="term" value="P:glycerol-3-phosphate catabolic process"/>
    <property type="evidence" value="ECO:0007669"/>
    <property type="project" value="UniProtKB-UniRule"/>
</dbReference>
<evidence type="ECO:0000313" key="12">
    <source>
        <dbReference type="EMBL" id="EJT72274.1"/>
    </source>
</evidence>
<dbReference type="Gene3D" id="1.10.1040.10">
    <property type="entry name" value="N-(1-d-carboxylethyl)-l-norvaline Dehydrogenase, domain 2"/>
    <property type="match status" value="1"/>
</dbReference>
<reference evidence="12" key="2">
    <citation type="submission" date="2010-07" db="EMBL/GenBank/DDBJ databases">
        <authorList>
            <consortium name="The Broad Institute Genome Sequencing Platform"/>
            <consortium name="Broad Institute Genome Sequencing Center for Infectious Disease"/>
            <person name="Ma L.-J."/>
            <person name="Dead R."/>
            <person name="Young S."/>
            <person name="Zeng Q."/>
            <person name="Koehrsen M."/>
            <person name="Alvarado L."/>
            <person name="Berlin A."/>
            <person name="Chapman S.B."/>
            <person name="Chen Z."/>
            <person name="Freedman E."/>
            <person name="Gellesch M."/>
            <person name="Goldberg J."/>
            <person name="Griggs A."/>
            <person name="Gujja S."/>
            <person name="Heilman E.R."/>
            <person name="Heiman D."/>
            <person name="Hepburn T."/>
            <person name="Howarth C."/>
            <person name="Jen D."/>
            <person name="Larson L."/>
            <person name="Mehta T."/>
            <person name="Neiman D."/>
            <person name="Pearson M."/>
            <person name="Roberts A."/>
            <person name="Saif S."/>
            <person name="Shea T."/>
            <person name="Shenoy N."/>
            <person name="Sisk P."/>
            <person name="Stolte C."/>
            <person name="Sykes S."/>
            <person name="Walk T."/>
            <person name="White J."/>
            <person name="Yandava C."/>
            <person name="Haas B."/>
            <person name="Nusbaum C."/>
            <person name="Birren B."/>
        </authorList>
    </citation>
    <scope>NUCLEOTIDE SEQUENCE</scope>
    <source>
        <strain evidence="12">R3-111a-1</strain>
    </source>
</reference>
<dbReference type="SMR" id="J3P6J9"/>
<evidence type="ECO:0000256" key="7">
    <source>
        <dbReference type="RuleBase" id="RU000437"/>
    </source>
</evidence>
<dbReference type="PRINTS" id="PR00077">
    <property type="entry name" value="GPDHDRGNASE"/>
</dbReference>
<comment type="catalytic activity">
    <reaction evidence="5 8">
        <text>sn-glycerol 3-phosphate + NAD(+) = dihydroxyacetone phosphate + NADH + H(+)</text>
        <dbReference type="Rhea" id="RHEA:11092"/>
        <dbReference type="ChEBI" id="CHEBI:15378"/>
        <dbReference type="ChEBI" id="CHEBI:57540"/>
        <dbReference type="ChEBI" id="CHEBI:57597"/>
        <dbReference type="ChEBI" id="CHEBI:57642"/>
        <dbReference type="ChEBI" id="CHEBI:57945"/>
        <dbReference type="EC" id="1.1.1.8"/>
    </reaction>
</comment>
<evidence type="ECO:0000313" key="14">
    <source>
        <dbReference type="Proteomes" id="UP000006039"/>
    </source>
</evidence>
<dbReference type="eggNOG" id="KOG2711">
    <property type="taxonomic scope" value="Eukaryota"/>
</dbReference>
<evidence type="ECO:0000256" key="5">
    <source>
        <dbReference type="ARBA" id="ARBA00048683"/>
    </source>
</evidence>
<dbReference type="GO" id="GO:0005975">
    <property type="term" value="P:carbohydrate metabolic process"/>
    <property type="evidence" value="ECO:0007669"/>
    <property type="project" value="InterPro"/>
</dbReference>
<dbReference type="FunFam" id="1.10.1040.10:FF:000004">
    <property type="entry name" value="Glycerol-3-phosphate dehydrogenase [NAD(+)]"/>
    <property type="match status" value="1"/>
</dbReference>
<dbReference type="RefSeq" id="XP_009225248.1">
    <property type="nucleotide sequence ID" value="XM_009226984.1"/>
</dbReference>
<evidence type="ECO:0000259" key="11">
    <source>
        <dbReference type="Pfam" id="PF07479"/>
    </source>
</evidence>
<keyword evidence="4 7" id="KW-0520">NAD</keyword>
<dbReference type="EMBL" id="GL385399">
    <property type="protein sequence ID" value="EJT72274.1"/>
    <property type="molecule type" value="Genomic_DNA"/>
</dbReference>
<name>J3P6J9_GAET3</name>
<proteinExistence type="inferred from homology"/>
<dbReference type="EnsemblFungi" id="EJT72274">
    <property type="protein sequence ID" value="EJT72274"/>
    <property type="gene ID" value="GGTG_09140"/>
</dbReference>
<dbReference type="PANTHER" id="PTHR11728">
    <property type="entry name" value="GLYCEROL-3-PHOSPHATE DEHYDROGENASE"/>
    <property type="match status" value="1"/>
</dbReference>
<evidence type="ECO:0000313" key="13">
    <source>
        <dbReference type="EnsemblFungi" id="EJT72274"/>
    </source>
</evidence>
<feature type="domain" description="Glycerol-3-phosphate dehydrogenase NAD-dependent C-terminal" evidence="11">
    <location>
        <begin position="351"/>
        <end position="497"/>
    </location>
</feature>
<dbReference type="AlphaFoldDB" id="J3P6J9"/>
<dbReference type="GO" id="GO:0005829">
    <property type="term" value="C:cytosol"/>
    <property type="evidence" value="ECO:0007669"/>
    <property type="project" value="TreeGrafter"/>
</dbReference>
<dbReference type="Gene3D" id="3.40.50.720">
    <property type="entry name" value="NAD(P)-binding Rossmann-like Domain"/>
    <property type="match status" value="1"/>
</dbReference>
<dbReference type="Proteomes" id="UP000006039">
    <property type="component" value="Unassembled WGS sequence"/>
</dbReference>
<reference evidence="12" key="3">
    <citation type="submission" date="2010-09" db="EMBL/GenBank/DDBJ databases">
        <title>Annotation of Gaeumannomyces graminis var. tritici R3-111a-1.</title>
        <authorList>
            <consortium name="The Broad Institute Genome Sequencing Platform"/>
            <person name="Ma L.-J."/>
            <person name="Dead R."/>
            <person name="Young S.K."/>
            <person name="Zeng Q."/>
            <person name="Gargeya S."/>
            <person name="Fitzgerald M."/>
            <person name="Haas B."/>
            <person name="Abouelleil A."/>
            <person name="Alvarado L."/>
            <person name="Arachchi H.M."/>
            <person name="Berlin A."/>
            <person name="Brown A."/>
            <person name="Chapman S.B."/>
            <person name="Chen Z."/>
            <person name="Dunbar C."/>
            <person name="Freedman E."/>
            <person name="Gearin G."/>
            <person name="Gellesch M."/>
            <person name="Goldberg J."/>
            <person name="Griggs A."/>
            <person name="Gujja S."/>
            <person name="Heiman D."/>
            <person name="Howarth C."/>
            <person name="Larson L."/>
            <person name="Lui A."/>
            <person name="MacDonald P.J.P."/>
            <person name="Mehta T."/>
            <person name="Montmayeur A."/>
            <person name="Murphy C."/>
            <person name="Neiman D."/>
            <person name="Pearson M."/>
            <person name="Priest M."/>
            <person name="Roberts A."/>
            <person name="Saif S."/>
            <person name="Shea T."/>
            <person name="Shenoy N."/>
            <person name="Sisk P."/>
            <person name="Stolte C."/>
            <person name="Sykes S."/>
            <person name="Yandava C."/>
            <person name="Wortman J."/>
            <person name="Nusbaum C."/>
            <person name="Birren B."/>
        </authorList>
    </citation>
    <scope>NUCLEOTIDE SEQUENCE</scope>
    <source>
        <strain evidence="12">R3-111a-1</strain>
    </source>
</reference>
<dbReference type="EC" id="1.1.1.8" evidence="2 8"/>
<sequence>MVGRPEFAPARHYIKSWLGKRLFQSRQPRPFIYTTFQASLFVFLLPASHLHYSTSACLQPTSRLQSTTSRRQLVPISPLSTMASLGGYENRHKVAVIGSGNWGSTVAKIVAENTLEHPEVFEKDVQMWVYEEKVVISQDSPYYDASTGDQPQKLTEVINTHHENVKYLPDVKLPANVVANPSLVDTVAGASILVFNLPHEFLGNVCKQIKGQILPFARGISCIKGVDVSEDGINLFSEVIGESLGIYCGALSGANVASQIALEQAVCETTIAYDPPPMDNSRAATPRDRSPVDITVPDFKITAADSEGNGDRGRKTKTKLTPVPASYPPLDHETLQVLFDRPYFSVSMVYDVAGVSISGALKNIVALAAGFVDGKGWGSNVQAAVIRVGLAEMLKFGLEFFGKSLNPLTILLESAGVADVITSCNSGRNFRCASMAVNRGVSVAEIEEKELNGQKLQGTSTAKEVNNFLKARSREGDYPLFTTVNDILEGRANVDDLPALVIRQKHMIKKEGKK</sequence>
<evidence type="ECO:0000256" key="6">
    <source>
        <dbReference type="ARBA" id="ARBA00072861"/>
    </source>
</evidence>
<evidence type="ECO:0000256" key="4">
    <source>
        <dbReference type="ARBA" id="ARBA00023027"/>
    </source>
</evidence>
<reference evidence="13" key="5">
    <citation type="submission" date="2018-04" db="UniProtKB">
        <authorList>
            <consortium name="EnsemblFungi"/>
        </authorList>
    </citation>
    <scope>IDENTIFICATION</scope>
    <source>
        <strain evidence="13">R3-111a-1</strain>
    </source>
</reference>
<dbReference type="SUPFAM" id="SSF51735">
    <property type="entry name" value="NAD(P)-binding Rossmann-fold domains"/>
    <property type="match status" value="1"/>
</dbReference>
<dbReference type="InterPro" id="IPR008927">
    <property type="entry name" value="6-PGluconate_DH-like_C_sf"/>
</dbReference>
<evidence type="ECO:0000256" key="9">
    <source>
        <dbReference type="SAM" id="MobiDB-lite"/>
    </source>
</evidence>
<dbReference type="GO" id="GO:0141152">
    <property type="term" value="F:glycerol-3-phosphate dehydrogenase (NAD+) activity"/>
    <property type="evidence" value="ECO:0007669"/>
    <property type="project" value="UniProtKB-UniRule"/>
</dbReference>
<dbReference type="PANTHER" id="PTHR11728:SF8">
    <property type="entry name" value="GLYCEROL-3-PHOSPHATE DEHYDROGENASE [NAD(+)]-RELATED"/>
    <property type="match status" value="1"/>
</dbReference>
<evidence type="ECO:0000256" key="2">
    <source>
        <dbReference type="ARBA" id="ARBA00013218"/>
    </source>
</evidence>
<dbReference type="Pfam" id="PF01210">
    <property type="entry name" value="NAD_Gly3P_dh_N"/>
    <property type="match status" value="1"/>
</dbReference>
<reference evidence="13" key="4">
    <citation type="journal article" date="2015" name="G3 (Bethesda)">
        <title>Genome sequences of three phytopathogenic species of the Magnaporthaceae family of fungi.</title>
        <authorList>
            <person name="Okagaki L.H."/>
            <person name="Nunes C.C."/>
            <person name="Sailsbery J."/>
            <person name="Clay B."/>
            <person name="Brown D."/>
            <person name="John T."/>
            <person name="Oh Y."/>
            <person name="Young N."/>
            <person name="Fitzgerald M."/>
            <person name="Haas B.J."/>
            <person name="Zeng Q."/>
            <person name="Young S."/>
            <person name="Adiconis X."/>
            <person name="Fan L."/>
            <person name="Levin J.Z."/>
            <person name="Mitchell T.K."/>
            <person name="Okubara P.A."/>
            <person name="Farman M.L."/>
            <person name="Kohn L.M."/>
            <person name="Birren B."/>
            <person name="Ma L.-J."/>
            <person name="Dean R.A."/>
        </authorList>
    </citation>
    <scope>NUCLEOTIDE SEQUENCE</scope>
    <source>
        <strain evidence="13">R3-111a-1</strain>
    </source>
</reference>
<dbReference type="STRING" id="644352.J3P6J9"/>
<dbReference type="InterPro" id="IPR013328">
    <property type="entry name" value="6PGD_dom2"/>
</dbReference>
<feature type="domain" description="Glycerol-3-phosphate dehydrogenase NAD-dependent N-terminal" evidence="10">
    <location>
        <begin position="93"/>
        <end position="274"/>
    </location>
</feature>
<dbReference type="GO" id="GO:0005634">
    <property type="term" value="C:nucleus"/>
    <property type="evidence" value="ECO:0007669"/>
    <property type="project" value="TreeGrafter"/>
</dbReference>
<evidence type="ECO:0000256" key="1">
    <source>
        <dbReference type="ARBA" id="ARBA00011009"/>
    </source>
</evidence>
<dbReference type="FunCoup" id="J3P6J9">
    <property type="interactions" value="554"/>
</dbReference>
<dbReference type="SUPFAM" id="SSF48179">
    <property type="entry name" value="6-phosphogluconate dehydrogenase C-terminal domain-like"/>
    <property type="match status" value="1"/>
</dbReference>
<dbReference type="InterPro" id="IPR006109">
    <property type="entry name" value="G3P_DH_NAD-dep_C"/>
</dbReference>
<organism evidence="12">
    <name type="scientific">Gaeumannomyces tritici (strain R3-111a-1)</name>
    <name type="common">Wheat and barley take-all root rot fungus</name>
    <name type="synonym">Gaeumannomyces graminis var. tritici</name>
    <dbReference type="NCBI Taxonomy" id="644352"/>
    <lineage>
        <taxon>Eukaryota</taxon>
        <taxon>Fungi</taxon>
        <taxon>Dikarya</taxon>
        <taxon>Ascomycota</taxon>
        <taxon>Pezizomycotina</taxon>
        <taxon>Sordariomycetes</taxon>
        <taxon>Sordariomycetidae</taxon>
        <taxon>Magnaporthales</taxon>
        <taxon>Magnaporthaceae</taxon>
        <taxon>Gaeumannomyces</taxon>
    </lineage>
</organism>
<reference evidence="14" key="1">
    <citation type="submission" date="2010-07" db="EMBL/GenBank/DDBJ databases">
        <title>The genome sequence of Gaeumannomyces graminis var. tritici strain R3-111a-1.</title>
        <authorList>
            <consortium name="The Broad Institute Genome Sequencing Platform"/>
            <person name="Ma L.-J."/>
            <person name="Dead R."/>
            <person name="Young S."/>
            <person name="Zeng Q."/>
            <person name="Koehrsen M."/>
            <person name="Alvarado L."/>
            <person name="Berlin A."/>
            <person name="Chapman S.B."/>
            <person name="Chen Z."/>
            <person name="Freedman E."/>
            <person name="Gellesch M."/>
            <person name="Goldberg J."/>
            <person name="Griggs A."/>
            <person name="Gujja S."/>
            <person name="Heilman E.R."/>
            <person name="Heiman D."/>
            <person name="Hepburn T."/>
            <person name="Howarth C."/>
            <person name="Jen D."/>
            <person name="Larson L."/>
            <person name="Mehta T."/>
            <person name="Neiman D."/>
            <person name="Pearson M."/>
            <person name="Roberts A."/>
            <person name="Saif S."/>
            <person name="Shea T."/>
            <person name="Shenoy N."/>
            <person name="Sisk P."/>
            <person name="Stolte C."/>
            <person name="Sykes S."/>
            <person name="Walk T."/>
            <person name="White J."/>
            <person name="Yandava C."/>
            <person name="Haas B."/>
            <person name="Nusbaum C."/>
            <person name="Birren B."/>
        </authorList>
    </citation>
    <scope>NUCLEOTIDE SEQUENCE [LARGE SCALE GENOMIC DNA]</scope>
    <source>
        <strain evidence="14">R3-111a-1</strain>
    </source>
</reference>
<dbReference type="PROSITE" id="PS00957">
    <property type="entry name" value="NAD_G3PDH"/>
    <property type="match status" value="1"/>
</dbReference>
<accession>J3P6J9</accession>
<dbReference type="OrthoDB" id="10263760at2759"/>
<gene>
    <name evidence="13" type="primary">20349598</name>
    <name evidence="12" type="ORF">GGTG_09140</name>
</gene>
<dbReference type="Pfam" id="PF07479">
    <property type="entry name" value="NAD_Gly3P_dh_C"/>
    <property type="match status" value="1"/>
</dbReference>
<evidence type="ECO:0000256" key="8">
    <source>
        <dbReference type="RuleBase" id="RU361243"/>
    </source>
</evidence>
<dbReference type="GO" id="GO:0051287">
    <property type="term" value="F:NAD binding"/>
    <property type="evidence" value="ECO:0007669"/>
    <property type="project" value="UniProtKB-UniRule"/>
</dbReference>
<dbReference type="HOGENOM" id="CLU_033449_2_3_1"/>
<evidence type="ECO:0000256" key="3">
    <source>
        <dbReference type="ARBA" id="ARBA00023002"/>
    </source>
</evidence>
<comment type="similarity">
    <text evidence="1 7">Belongs to the NAD-dependent glycerol-3-phosphate dehydrogenase family.</text>
</comment>
<dbReference type="InterPro" id="IPR006168">
    <property type="entry name" value="G3P_DH_NAD-dep"/>
</dbReference>
<protein>
    <recommendedName>
        <fullName evidence="6 8">Glycerol-3-phosphate dehydrogenase [NAD(+)]</fullName>
        <ecNumber evidence="2 8">1.1.1.8</ecNumber>
    </recommendedName>
</protein>
<dbReference type="InterPro" id="IPR036291">
    <property type="entry name" value="NAD(P)-bd_dom_sf"/>
</dbReference>
<feature type="region of interest" description="Disordered" evidence="9">
    <location>
        <begin position="303"/>
        <end position="325"/>
    </location>
</feature>
<dbReference type="VEuPathDB" id="FungiDB:GGTG_09140"/>
<keyword evidence="3 7" id="KW-0560">Oxidoreductase</keyword>
<dbReference type="GeneID" id="20349598"/>
<dbReference type="InterPro" id="IPR011128">
    <property type="entry name" value="G3P_DH_NAD-dep_N"/>
</dbReference>